<evidence type="ECO:0000259" key="1">
    <source>
        <dbReference type="Pfam" id="PF06985"/>
    </source>
</evidence>
<gene>
    <name evidence="2" type="ORF">W97_05490</name>
</gene>
<proteinExistence type="predicted"/>
<reference evidence="3" key="1">
    <citation type="submission" date="2012-06" db="EMBL/GenBank/DDBJ databases">
        <title>The genome sequence of Coniosporium apollinis CBS 100218.</title>
        <authorList>
            <consortium name="The Broad Institute Genome Sequencing Platform"/>
            <person name="Cuomo C."/>
            <person name="Gorbushina A."/>
            <person name="Noack S."/>
            <person name="Walker B."/>
            <person name="Young S.K."/>
            <person name="Zeng Q."/>
            <person name="Gargeya S."/>
            <person name="Fitzgerald M."/>
            <person name="Haas B."/>
            <person name="Abouelleil A."/>
            <person name="Alvarado L."/>
            <person name="Arachchi H.M."/>
            <person name="Berlin A.M."/>
            <person name="Chapman S.B."/>
            <person name="Goldberg J."/>
            <person name="Griggs A."/>
            <person name="Gujja S."/>
            <person name="Hansen M."/>
            <person name="Howarth C."/>
            <person name="Imamovic A."/>
            <person name="Larimer J."/>
            <person name="McCowan C."/>
            <person name="Montmayeur A."/>
            <person name="Murphy C."/>
            <person name="Neiman D."/>
            <person name="Pearson M."/>
            <person name="Priest M."/>
            <person name="Roberts A."/>
            <person name="Saif S."/>
            <person name="Shea T."/>
            <person name="Sisk P."/>
            <person name="Sykes S."/>
            <person name="Wortman J."/>
            <person name="Nusbaum C."/>
            <person name="Birren B."/>
        </authorList>
    </citation>
    <scope>NUCLEOTIDE SEQUENCE [LARGE SCALE GENOMIC DNA]</scope>
    <source>
        <strain evidence="3">CBS 100218</strain>
    </source>
</reference>
<accession>R7YX23</accession>
<dbReference type="eggNOG" id="ENOG502SQ4R">
    <property type="taxonomic scope" value="Eukaryota"/>
</dbReference>
<dbReference type="GeneID" id="19902801"/>
<dbReference type="InterPro" id="IPR010730">
    <property type="entry name" value="HET"/>
</dbReference>
<keyword evidence="3" id="KW-1185">Reference proteome</keyword>
<name>R7YX23_CONA1</name>
<dbReference type="PANTHER" id="PTHR39596">
    <property type="match status" value="1"/>
</dbReference>
<dbReference type="OrthoDB" id="2426273at2759"/>
<evidence type="ECO:0000313" key="2">
    <source>
        <dbReference type="EMBL" id="EON66393.1"/>
    </source>
</evidence>
<dbReference type="RefSeq" id="XP_007781710.1">
    <property type="nucleotide sequence ID" value="XM_007783520.1"/>
</dbReference>
<feature type="domain" description="Heterokaryon incompatibility" evidence="1">
    <location>
        <begin position="60"/>
        <end position="139"/>
    </location>
</feature>
<sequence length="231" mass="25507">MANYQTRHIRDECNCLDVSIPVEEMTRIVTEGDVPLVSIHPQAHGIIDLCVSRATNATDYVAFSHVWSNGLGNPQGNSLPQCQLEYFADAFVEAGWDRARLFWIDTLCIPINQAALKTKAINQMGLIYSAASSVFVLDAELQQIRVSETADHSHMLALQAHILTSAWMGRSWTLQEGALAKACSFAFADGIQHMRSSLPDLERYSLATKKSNGDRLGMLSNLISSRGLQEP</sequence>
<dbReference type="AlphaFoldDB" id="R7YX23"/>
<dbReference type="Pfam" id="PF06985">
    <property type="entry name" value="HET"/>
    <property type="match status" value="1"/>
</dbReference>
<dbReference type="STRING" id="1168221.R7YX23"/>
<protein>
    <recommendedName>
        <fullName evidence="1">Heterokaryon incompatibility domain-containing protein</fullName>
    </recommendedName>
</protein>
<evidence type="ECO:0000313" key="3">
    <source>
        <dbReference type="Proteomes" id="UP000016924"/>
    </source>
</evidence>
<dbReference type="Proteomes" id="UP000016924">
    <property type="component" value="Unassembled WGS sequence"/>
</dbReference>
<organism evidence="2 3">
    <name type="scientific">Coniosporium apollinis (strain CBS 100218)</name>
    <name type="common">Rock-inhabiting black yeast</name>
    <dbReference type="NCBI Taxonomy" id="1168221"/>
    <lineage>
        <taxon>Eukaryota</taxon>
        <taxon>Fungi</taxon>
        <taxon>Dikarya</taxon>
        <taxon>Ascomycota</taxon>
        <taxon>Pezizomycotina</taxon>
        <taxon>Dothideomycetes</taxon>
        <taxon>Dothideomycetes incertae sedis</taxon>
        <taxon>Coniosporium</taxon>
    </lineage>
</organism>
<dbReference type="PANTHER" id="PTHR39596:SF2">
    <property type="entry name" value="HET DOMAIN PROTEIN (AFU_ORTHOLOGUE AFUA_1G17550)-RELATED"/>
    <property type="match status" value="1"/>
</dbReference>
<dbReference type="HOGENOM" id="CLU_1199742_0_0_1"/>
<dbReference type="EMBL" id="JH767580">
    <property type="protein sequence ID" value="EON66393.1"/>
    <property type="molecule type" value="Genomic_DNA"/>
</dbReference>